<dbReference type="AlphaFoldDB" id="A0A1Y1QP50"/>
<evidence type="ECO:0000259" key="2">
    <source>
        <dbReference type="Pfam" id="PF19040"/>
    </source>
</evidence>
<protein>
    <recommendedName>
        <fullName evidence="2">SGNH domain-containing protein</fullName>
    </recommendedName>
</protein>
<evidence type="ECO:0000256" key="1">
    <source>
        <dbReference type="SAM" id="SignalP"/>
    </source>
</evidence>
<dbReference type="Pfam" id="PF19040">
    <property type="entry name" value="SGNH"/>
    <property type="match status" value="1"/>
</dbReference>
<proteinExistence type="predicted"/>
<dbReference type="SUPFAM" id="SSF52266">
    <property type="entry name" value="SGNH hydrolase"/>
    <property type="match status" value="1"/>
</dbReference>
<organism evidence="3 4">
    <name type="scientific">Thiothrix lacustris</name>
    <dbReference type="NCBI Taxonomy" id="525917"/>
    <lineage>
        <taxon>Bacteria</taxon>
        <taxon>Pseudomonadati</taxon>
        <taxon>Pseudomonadota</taxon>
        <taxon>Gammaproteobacteria</taxon>
        <taxon>Thiotrichales</taxon>
        <taxon>Thiotrichaceae</taxon>
        <taxon>Thiothrix</taxon>
    </lineage>
</organism>
<feature type="signal peptide" evidence="1">
    <location>
        <begin position="1"/>
        <end position="22"/>
    </location>
</feature>
<name>A0A1Y1QP50_9GAMM</name>
<dbReference type="Proteomes" id="UP000192491">
    <property type="component" value="Unassembled WGS sequence"/>
</dbReference>
<feature type="domain" description="SGNH" evidence="2">
    <location>
        <begin position="55"/>
        <end position="267"/>
    </location>
</feature>
<gene>
    <name evidence="3" type="ORF">BWK73_20820</name>
</gene>
<accession>A0A1Y1QP50</accession>
<feature type="chain" id="PRO_5011007281" description="SGNH domain-containing protein" evidence="1">
    <location>
        <begin position="23"/>
        <end position="276"/>
    </location>
</feature>
<dbReference type="EMBL" id="MTEJ01000118">
    <property type="protein sequence ID" value="OQX10250.1"/>
    <property type="molecule type" value="Genomic_DNA"/>
</dbReference>
<evidence type="ECO:0000313" key="3">
    <source>
        <dbReference type="EMBL" id="OQX10250.1"/>
    </source>
</evidence>
<reference evidence="3 4" key="1">
    <citation type="submission" date="2017-01" db="EMBL/GenBank/DDBJ databases">
        <title>Novel large sulfur bacteria in the metagenomes of groundwater-fed chemosynthetic microbial mats in the Lake Huron basin.</title>
        <authorList>
            <person name="Sharrar A.M."/>
            <person name="Flood B.E."/>
            <person name="Bailey J.V."/>
            <person name="Jones D.S."/>
            <person name="Biddanda B."/>
            <person name="Ruberg S.A."/>
            <person name="Marcus D.N."/>
            <person name="Dick G.J."/>
        </authorList>
    </citation>
    <scope>NUCLEOTIDE SEQUENCE [LARGE SCALE GENOMIC DNA]</scope>
    <source>
        <strain evidence="3">A8</strain>
    </source>
</reference>
<evidence type="ECO:0000313" key="4">
    <source>
        <dbReference type="Proteomes" id="UP000192491"/>
    </source>
</evidence>
<comment type="caution">
    <text evidence="3">The sequence shown here is derived from an EMBL/GenBank/DDBJ whole genome shotgun (WGS) entry which is preliminary data.</text>
</comment>
<keyword evidence="1" id="KW-0732">Signal</keyword>
<dbReference type="InterPro" id="IPR043968">
    <property type="entry name" value="SGNH"/>
</dbReference>
<sequence length="276" mass="30316">MFRRAAVLLASMVVWSMSTTMAAEASLKQNLMTAADTKASGEYAFSQCRALTGQTFDATKPTKKALIVGDSYACDFLNSMQENGYLRNYQIALRFIPYDCQTVAGDDAPNYIAAKDRSLCATPERADSLERAKAQMQEADVVIFASRWKPAIASALPQTLHTLALQPKQRVVVVGSKFFGKISVRQYLRMPASDLKKLENEVDPSEAKAVNTVLAKGLGKEVLFVDPHNLVCGDDTTCPLFTDDVNLISYDGRHLTKEGARYVGKVLFQHSALGQM</sequence>